<protein>
    <submittedName>
        <fullName evidence="10">Putative elongation factor 1-alpha</fullName>
    </submittedName>
</protein>
<dbReference type="InterPro" id="IPR054696">
    <property type="entry name" value="GTP-eEF1A_C"/>
</dbReference>
<feature type="domain" description="Tr-type G" evidence="9">
    <location>
        <begin position="229"/>
        <end position="452"/>
    </location>
</feature>
<proteinExistence type="inferred from homology"/>
<dbReference type="GO" id="GO:0005737">
    <property type="term" value="C:cytoplasm"/>
    <property type="evidence" value="ECO:0007669"/>
    <property type="project" value="UniProtKB-SubCell"/>
</dbReference>
<keyword evidence="7" id="KW-0342">GTP-binding</keyword>
<dbReference type="EMBL" id="HE573025">
    <property type="protein sequence ID" value="CCC50659.1"/>
    <property type="molecule type" value="Genomic_DNA"/>
</dbReference>
<dbReference type="Gene3D" id="2.40.30.10">
    <property type="entry name" value="Translation factors"/>
    <property type="match status" value="2"/>
</dbReference>
<dbReference type="PRINTS" id="PR00315">
    <property type="entry name" value="ELONGATNFCT"/>
</dbReference>
<comment type="similarity">
    <text evidence="2">Belongs to the TRAFAC class translation factor GTPase superfamily. Classic translation factor GTPase family. EF-Tu/EF-1A subfamily.</text>
</comment>
<evidence type="ECO:0000256" key="2">
    <source>
        <dbReference type="ARBA" id="ARBA00007249"/>
    </source>
</evidence>
<dbReference type="Pfam" id="PF22594">
    <property type="entry name" value="GTP-eEF1A_C"/>
    <property type="match status" value="1"/>
</dbReference>
<dbReference type="InterPro" id="IPR009001">
    <property type="entry name" value="Transl_elong_EF1A/Init_IF2_C"/>
</dbReference>
<dbReference type="SUPFAM" id="SSF52540">
    <property type="entry name" value="P-loop containing nucleoside triphosphate hydrolases"/>
    <property type="match status" value="1"/>
</dbReference>
<dbReference type="PANTHER" id="PTHR23115">
    <property type="entry name" value="TRANSLATION FACTOR"/>
    <property type="match status" value="1"/>
</dbReference>
<dbReference type="SUPFAM" id="SSF50447">
    <property type="entry name" value="Translation proteins"/>
    <property type="match status" value="1"/>
</dbReference>
<dbReference type="InterPro" id="IPR050100">
    <property type="entry name" value="TRAFAC_GTPase_members"/>
</dbReference>
<dbReference type="VEuPathDB" id="TriTrypDB:TvY486_0904800"/>
<evidence type="ECO:0000256" key="7">
    <source>
        <dbReference type="ARBA" id="ARBA00023134"/>
    </source>
</evidence>
<dbReference type="InterPro" id="IPR000795">
    <property type="entry name" value="T_Tr_GTP-bd_dom"/>
</dbReference>
<keyword evidence="5" id="KW-0378">Hydrolase</keyword>
<evidence type="ECO:0000256" key="6">
    <source>
        <dbReference type="ARBA" id="ARBA00022917"/>
    </source>
</evidence>
<comment type="catalytic activity">
    <reaction evidence="8">
        <text>GTP + H2O = GDP + phosphate + H(+)</text>
        <dbReference type="Rhea" id="RHEA:19669"/>
        <dbReference type="ChEBI" id="CHEBI:15377"/>
        <dbReference type="ChEBI" id="CHEBI:15378"/>
        <dbReference type="ChEBI" id="CHEBI:37565"/>
        <dbReference type="ChEBI" id="CHEBI:43474"/>
        <dbReference type="ChEBI" id="CHEBI:58189"/>
    </reaction>
    <physiologicalReaction direction="left-to-right" evidence="8">
        <dbReference type="Rhea" id="RHEA:19670"/>
    </physiologicalReaction>
</comment>
<sequence>MNRHRKFYCGLNAAAEEEDYDDEYDYDEEEYYEEEEQEERCCNGDAHFNSWREGAAVSTSQANVTEQQGGPFLHEDDVDYFILAAVLPDFREQWNTHCDAKQGLTVPDEKRAVEALRNCNYDVGAAILYCMRLVVGTGRASEAASPEASLPPERALPLQVEPLSAVTTGRLVGRSLKVVSCKKVESGASEAVTNEESAPSPNGPSCVVASVSLKKKSGESAAAEMSTKKQDCTFVVAGHVDAGKSTTLGHLLLLLGAVSQSDVEANEVNGRQAKKESFKYAWLLDHSEEERRRGVTIDAGSHYFETEHRRVHILDAPGHKDYVVSMIQSATQADSALLVVSASVSEFEVGLRHGTREHLVVLKMLGVGSLIVVVNKIDTVNFSKERFDFVVQELTRLLKQTRYTADAIVGFCPVSGMLGTNISVIDRQSTPWYSGPSLVDLINQCPVGSRLLDAPLRLSLQDVQGTKLFCKVECGKVRNGDTLIFMPPDVKVRVRHIDKPSTGGFVSVAMAGDSVVLDTASSLIGLYPGCIGCNAKDSSIVPSSTDFQARVQTYVTLRKPVLPGSRYTMIVHSLVVQVQVIVLVSKMNSDGGWSKGMVKCIPKSTQALIIFRAEGKIALEPAEVCRSLGRFVLQQEGETVGGGLVQAVLH</sequence>
<keyword evidence="10" id="KW-0251">Elongation factor</keyword>
<keyword evidence="3" id="KW-0963">Cytoplasm</keyword>
<dbReference type="OMA" id="DYQGWDN"/>
<dbReference type="InterPro" id="IPR009000">
    <property type="entry name" value="Transl_B-barrel_sf"/>
</dbReference>
<name>G0U304_TRYVY</name>
<organism evidence="10">
    <name type="scientific">Trypanosoma vivax (strain Y486)</name>
    <dbReference type="NCBI Taxonomy" id="1055687"/>
    <lineage>
        <taxon>Eukaryota</taxon>
        <taxon>Discoba</taxon>
        <taxon>Euglenozoa</taxon>
        <taxon>Kinetoplastea</taxon>
        <taxon>Metakinetoplastina</taxon>
        <taxon>Trypanosomatida</taxon>
        <taxon>Trypanosomatidae</taxon>
        <taxon>Trypanosoma</taxon>
        <taxon>Duttonella</taxon>
    </lineage>
</organism>
<dbReference type="InterPro" id="IPR027417">
    <property type="entry name" value="P-loop_NTPase"/>
</dbReference>
<gene>
    <name evidence="10" type="ORF">TVY486_0904800</name>
</gene>
<reference evidence="10" key="1">
    <citation type="journal article" date="2012" name="Proc. Natl. Acad. Sci. U.S.A.">
        <title>Antigenic diversity is generated by distinct evolutionary mechanisms in African trypanosome species.</title>
        <authorList>
            <person name="Jackson A.P."/>
            <person name="Berry A."/>
            <person name="Aslett M."/>
            <person name="Allison H.C."/>
            <person name="Burton P."/>
            <person name="Vavrova-Anderson J."/>
            <person name="Brown R."/>
            <person name="Browne H."/>
            <person name="Corton N."/>
            <person name="Hauser H."/>
            <person name="Gamble J."/>
            <person name="Gilderthorp R."/>
            <person name="Marcello L."/>
            <person name="McQuillan J."/>
            <person name="Otto T.D."/>
            <person name="Quail M.A."/>
            <person name="Sanders M.J."/>
            <person name="van Tonder A."/>
            <person name="Ginger M.L."/>
            <person name="Field M.C."/>
            <person name="Barry J.D."/>
            <person name="Hertz-Fowler C."/>
            <person name="Berriman M."/>
        </authorList>
    </citation>
    <scope>NUCLEOTIDE SEQUENCE</scope>
    <source>
        <strain evidence="10">Y486</strain>
    </source>
</reference>
<dbReference type="FunFam" id="3.40.50.300:FF:000204">
    <property type="entry name" value="Translation elongation factor Tu"/>
    <property type="match status" value="1"/>
</dbReference>
<dbReference type="GO" id="GO:0003746">
    <property type="term" value="F:translation elongation factor activity"/>
    <property type="evidence" value="ECO:0007669"/>
    <property type="project" value="UniProtKB-KW"/>
</dbReference>
<dbReference type="SUPFAM" id="SSF50465">
    <property type="entry name" value="EF-Tu/eEF-1alpha/eIF2-gamma C-terminal domain"/>
    <property type="match status" value="1"/>
</dbReference>
<dbReference type="Pfam" id="PF00009">
    <property type="entry name" value="GTP_EFTU"/>
    <property type="match status" value="1"/>
</dbReference>
<dbReference type="FunFam" id="2.40.30.10:FF:000070">
    <property type="entry name" value="Translation elongation factor EF-1 subunit"/>
    <property type="match status" value="1"/>
</dbReference>
<dbReference type="PROSITE" id="PS51722">
    <property type="entry name" value="G_TR_2"/>
    <property type="match status" value="1"/>
</dbReference>
<dbReference type="Gene3D" id="3.40.50.300">
    <property type="entry name" value="P-loop containing nucleotide triphosphate hydrolases"/>
    <property type="match status" value="1"/>
</dbReference>
<dbReference type="GO" id="GO:0003924">
    <property type="term" value="F:GTPase activity"/>
    <property type="evidence" value="ECO:0007669"/>
    <property type="project" value="InterPro"/>
</dbReference>
<evidence type="ECO:0000313" key="10">
    <source>
        <dbReference type="EMBL" id="CCC50659.1"/>
    </source>
</evidence>
<evidence type="ECO:0000256" key="3">
    <source>
        <dbReference type="ARBA" id="ARBA00022490"/>
    </source>
</evidence>
<evidence type="ECO:0000256" key="4">
    <source>
        <dbReference type="ARBA" id="ARBA00022741"/>
    </source>
</evidence>
<evidence type="ECO:0000256" key="8">
    <source>
        <dbReference type="ARBA" id="ARBA00049117"/>
    </source>
</evidence>
<dbReference type="AlphaFoldDB" id="G0U304"/>
<keyword evidence="4" id="KW-0547">Nucleotide-binding</keyword>
<evidence type="ECO:0000259" key="9">
    <source>
        <dbReference type="PROSITE" id="PS51722"/>
    </source>
</evidence>
<evidence type="ECO:0000256" key="1">
    <source>
        <dbReference type="ARBA" id="ARBA00004496"/>
    </source>
</evidence>
<comment type="subcellular location">
    <subcellularLocation>
        <location evidence="1">Cytoplasm</location>
    </subcellularLocation>
</comment>
<accession>G0U304</accession>
<dbReference type="GO" id="GO:0005525">
    <property type="term" value="F:GTP binding"/>
    <property type="evidence" value="ECO:0007669"/>
    <property type="project" value="UniProtKB-KW"/>
</dbReference>
<keyword evidence="6" id="KW-0648">Protein biosynthesis</keyword>
<evidence type="ECO:0000256" key="5">
    <source>
        <dbReference type="ARBA" id="ARBA00022801"/>
    </source>
</evidence>